<dbReference type="GO" id="GO:0016020">
    <property type="term" value="C:membrane"/>
    <property type="evidence" value="ECO:0007669"/>
    <property type="project" value="InterPro"/>
</dbReference>
<gene>
    <name evidence="7" type="ORF">AVDCRST_MAG42-1394</name>
</gene>
<dbReference type="EMBL" id="CADCTA010000046">
    <property type="protein sequence ID" value="CAA9225344.1"/>
    <property type="molecule type" value="Genomic_DNA"/>
</dbReference>
<proteinExistence type="predicted"/>
<feature type="transmembrane region" description="Helical" evidence="5">
    <location>
        <begin position="320"/>
        <end position="343"/>
    </location>
</feature>
<dbReference type="PANTHER" id="PTHR43826:SF3">
    <property type="entry name" value="GLUCOSE-6-PHOSPHATE EXCHANGER SLC37A4"/>
    <property type="match status" value="1"/>
</dbReference>
<dbReference type="PROSITE" id="PS50850">
    <property type="entry name" value="MFS"/>
    <property type="match status" value="1"/>
</dbReference>
<dbReference type="InterPro" id="IPR051337">
    <property type="entry name" value="OPA_Antiporter"/>
</dbReference>
<feature type="domain" description="Major facilitator superfamily (MFS) profile" evidence="6">
    <location>
        <begin position="17"/>
        <end position="443"/>
    </location>
</feature>
<sequence>MSSVVRQYPPGFRPRRGLNWVIIGLLYASYYMCRYNFRWATPGMVEEFGFSKFQITGILSAWALAYGTGQLVNGLLTDRIGGKPAMLIGAVGTIVINLIYGFSSFVGTFATFSLIWLMNGYLQSWGAPGMIKINAAWFNRTERGTFAGIFGFMIQLGQVAINNLAPVILAGFTVGVWVVAQGDWRWLFRIPPLITAVVAVLFVIFVKQTPEEAGYRGVVEHDGEPGDENVTVSLRESFVTIFTHPLVWFYAVAYACTGAVRNSSDQLAILYFVEQLKLNMDAKPAAVFWTMNLMPVVAVLASFGAGVVSDKVFHGRRSPVAMGLYFLETCVILVAAGVIMSGAVGPTPAGIFIGCMFLVLISFTANSTHSIVGAAAPMDIGGRKMAGFASGVIDSFQYYGTAIALPLTGWLIDRHGWGAWYPMMAGFGAIGGFAMLAVMRKQKRMVAAAHARGAAR</sequence>
<evidence type="ECO:0000256" key="3">
    <source>
        <dbReference type="ARBA" id="ARBA00022989"/>
    </source>
</evidence>
<evidence type="ECO:0000259" key="6">
    <source>
        <dbReference type="PROSITE" id="PS50850"/>
    </source>
</evidence>
<comment type="subcellular location">
    <subcellularLocation>
        <location evidence="1">Endomembrane system</location>
        <topology evidence="1">Multi-pass membrane protein</topology>
    </subcellularLocation>
</comment>
<dbReference type="SUPFAM" id="SSF103473">
    <property type="entry name" value="MFS general substrate transporter"/>
    <property type="match status" value="1"/>
</dbReference>
<dbReference type="PIRSF" id="PIRSF002808">
    <property type="entry name" value="Hexose_phosphate_transp"/>
    <property type="match status" value="1"/>
</dbReference>
<reference evidence="7" key="1">
    <citation type="submission" date="2020-02" db="EMBL/GenBank/DDBJ databases">
        <authorList>
            <person name="Meier V. D."/>
        </authorList>
    </citation>
    <scope>NUCLEOTIDE SEQUENCE</scope>
    <source>
        <strain evidence="7">AVDCRST_MAG42</strain>
    </source>
</reference>
<evidence type="ECO:0000313" key="7">
    <source>
        <dbReference type="EMBL" id="CAA9225344.1"/>
    </source>
</evidence>
<name>A0A6J4HJA2_9BACT</name>
<feature type="transmembrane region" description="Helical" evidence="5">
    <location>
        <begin position="20"/>
        <end position="37"/>
    </location>
</feature>
<feature type="transmembrane region" description="Helical" evidence="5">
    <location>
        <begin position="57"/>
        <end position="76"/>
    </location>
</feature>
<feature type="transmembrane region" description="Helical" evidence="5">
    <location>
        <begin position="286"/>
        <end position="308"/>
    </location>
</feature>
<keyword evidence="3 5" id="KW-1133">Transmembrane helix</keyword>
<dbReference type="InterPro" id="IPR011701">
    <property type="entry name" value="MFS"/>
</dbReference>
<dbReference type="PANTHER" id="PTHR43826">
    <property type="entry name" value="GLUCOSE-6-PHOSPHATE EXCHANGER SLC37A4"/>
    <property type="match status" value="1"/>
</dbReference>
<protein>
    <submittedName>
        <fullName evidence="7">Uncharacterized MFS-type transporter</fullName>
    </submittedName>
</protein>
<evidence type="ECO:0000256" key="5">
    <source>
        <dbReference type="SAM" id="Phobius"/>
    </source>
</evidence>
<feature type="transmembrane region" description="Helical" evidence="5">
    <location>
        <begin position="396"/>
        <end position="412"/>
    </location>
</feature>
<dbReference type="GO" id="GO:0061513">
    <property type="term" value="F:glucose 6-phosphate:phosphate antiporter activity"/>
    <property type="evidence" value="ECO:0007669"/>
    <property type="project" value="TreeGrafter"/>
</dbReference>
<feature type="transmembrane region" description="Helical" evidence="5">
    <location>
        <begin position="349"/>
        <end position="375"/>
    </location>
</feature>
<dbReference type="GO" id="GO:0035435">
    <property type="term" value="P:phosphate ion transmembrane transport"/>
    <property type="evidence" value="ECO:0007669"/>
    <property type="project" value="TreeGrafter"/>
</dbReference>
<evidence type="ECO:0000256" key="1">
    <source>
        <dbReference type="ARBA" id="ARBA00004127"/>
    </source>
</evidence>
<organism evidence="7">
    <name type="scientific">uncultured Chthoniobacterales bacterium</name>
    <dbReference type="NCBI Taxonomy" id="1836801"/>
    <lineage>
        <taxon>Bacteria</taxon>
        <taxon>Pseudomonadati</taxon>
        <taxon>Verrucomicrobiota</taxon>
        <taxon>Spartobacteria</taxon>
        <taxon>Chthoniobacterales</taxon>
        <taxon>environmental samples</taxon>
    </lineage>
</organism>
<dbReference type="InterPro" id="IPR000849">
    <property type="entry name" value="Sugar_P_transporter"/>
</dbReference>
<dbReference type="InterPro" id="IPR020846">
    <property type="entry name" value="MFS_dom"/>
</dbReference>
<evidence type="ECO:0000256" key="2">
    <source>
        <dbReference type="ARBA" id="ARBA00022692"/>
    </source>
</evidence>
<dbReference type="GO" id="GO:0012505">
    <property type="term" value="C:endomembrane system"/>
    <property type="evidence" value="ECO:0007669"/>
    <property type="project" value="UniProtKB-SubCell"/>
</dbReference>
<keyword evidence="2 5" id="KW-0812">Transmembrane</keyword>
<evidence type="ECO:0000256" key="4">
    <source>
        <dbReference type="ARBA" id="ARBA00023136"/>
    </source>
</evidence>
<keyword evidence="4 5" id="KW-0472">Membrane</keyword>
<feature type="transmembrane region" description="Helical" evidence="5">
    <location>
        <begin position="88"/>
        <end position="118"/>
    </location>
</feature>
<feature type="transmembrane region" description="Helical" evidence="5">
    <location>
        <begin position="418"/>
        <end position="438"/>
    </location>
</feature>
<feature type="transmembrane region" description="Helical" evidence="5">
    <location>
        <begin position="186"/>
        <end position="206"/>
    </location>
</feature>
<dbReference type="Gene3D" id="1.20.1250.20">
    <property type="entry name" value="MFS general substrate transporter like domains"/>
    <property type="match status" value="2"/>
</dbReference>
<dbReference type="AlphaFoldDB" id="A0A6J4HJA2"/>
<dbReference type="Pfam" id="PF07690">
    <property type="entry name" value="MFS_1"/>
    <property type="match status" value="1"/>
</dbReference>
<dbReference type="InterPro" id="IPR036259">
    <property type="entry name" value="MFS_trans_sf"/>
</dbReference>
<feature type="transmembrane region" description="Helical" evidence="5">
    <location>
        <begin position="160"/>
        <end position="179"/>
    </location>
</feature>
<accession>A0A6J4HJA2</accession>